<sequence length="611" mass="68174">MLVSFPRSFTLSALRECVFSSRSSFLHASRITSPPSLLKAHIPKRTFIAYDAQRKRGAPNWSGLPNMQLNETDVAKEISPAEIWANKSETTISFLPKPKNASSTDATIHFAGTSCQCRRDNKTASDRIAFSASDIQSVVNRPPAQEQWRFRRCIGRWYKSIFYSCDTASSLTPPQTPPSSALPPGAWGLQGTDNLRHYLSAATLPLMTFGTNAPAIPSAHHKSHLNRLSTRPEKGRRLTSMFCFKQSDLNASIQRFMHANVTDTSLHIDDEDLETAERLSISCRGYDISSALPMPTDDLDRFAAWCDSLPFQTIQRAMHLVYAESRPWCMTKEKGDIDDDILRCFTWSRPPPRTDIRGEPGMTSVVLVVQPPWVLSDRDLERFVECHSFPLFRDEWTRAMHSKERIWGKIYDMCIAKGCPWFVLSNYSGWVFGVFSKGWTRAFVTSVQSYNSTHPSVLSYLFFWISSSMEAPGAFAIPEVPEPYLNTTLTSSKPDDDSSPIPVAASESSWSAGSLAALTADSLDDHTELSLVISQGGLQNPGCPLVREPTAIQLMNGYRAIQLWRKSGIEGLPAVQEREPETASHTSTIWSTNTGVAMLDGSRNEGHWIVS</sequence>
<organism evidence="2 3">
    <name type="scientific">Bondarzewia mesenterica</name>
    <dbReference type="NCBI Taxonomy" id="1095465"/>
    <lineage>
        <taxon>Eukaryota</taxon>
        <taxon>Fungi</taxon>
        <taxon>Dikarya</taxon>
        <taxon>Basidiomycota</taxon>
        <taxon>Agaricomycotina</taxon>
        <taxon>Agaricomycetes</taxon>
        <taxon>Russulales</taxon>
        <taxon>Bondarzewiaceae</taxon>
        <taxon>Bondarzewia</taxon>
    </lineage>
</organism>
<proteinExistence type="predicted"/>
<keyword evidence="3" id="KW-1185">Reference proteome</keyword>
<dbReference type="OrthoDB" id="2579508at2759"/>
<name>A0A4S4M1V6_9AGAM</name>
<evidence type="ECO:0000313" key="2">
    <source>
        <dbReference type="EMBL" id="THH18141.1"/>
    </source>
</evidence>
<feature type="region of interest" description="Disordered" evidence="1">
    <location>
        <begin position="487"/>
        <end position="506"/>
    </location>
</feature>
<dbReference type="Proteomes" id="UP000310158">
    <property type="component" value="Unassembled WGS sequence"/>
</dbReference>
<accession>A0A4S4M1V6</accession>
<gene>
    <name evidence="2" type="ORF">EW146_g2779</name>
</gene>
<evidence type="ECO:0000256" key="1">
    <source>
        <dbReference type="SAM" id="MobiDB-lite"/>
    </source>
</evidence>
<dbReference type="EMBL" id="SGPL01000085">
    <property type="protein sequence ID" value="THH18141.1"/>
    <property type="molecule type" value="Genomic_DNA"/>
</dbReference>
<comment type="caution">
    <text evidence="2">The sequence shown here is derived from an EMBL/GenBank/DDBJ whole genome shotgun (WGS) entry which is preliminary data.</text>
</comment>
<reference evidence="2 3" key="1">
    <citation type="submission" date="2019-02" db="EMBL/GenBank/DDBJ databases">
        <title>Genome sequencing of the rare red list fungi Bondarzewia mesenterica.</title>
        <authorList>
            <person name="Buettner E."/>
            <person name="Kellner H."/>
        </authorList>
    </citation>
    <scope>NUCLEOTIDE SEQUENCE [LARGE SCALE GENOMIC DNA]</scope>
    <source>
        <strain evidence="2 3">DSM 108281</strain>
    </source>
</reference>
<dbReference type="AlphaFoldDB" id="A0A4S4M1V6"/>
<protein>
    <submittedName>
        <fullName evidence="2">Uncharacterized protein</fullName>
    </submittedName>
</protein>
<evidence type="ECO:0000313" key="3">
    <source>
        <dbReference type="Proteomes" id="UP000310158"/>
    </source>
</evidence>